<evidence type="ECO:0000259" key="7">
    <source>
        <dbReference type="Pfam" id="PF00425"/>
    </source>
</evidence>
<dbReference type="InterPro" id="IPR017926">
    <property type="entry name" value="GATASE"/>
</dbReference>
<dbReference type="EC" id="4.1.3.27" evidence="1"/>
<evidence type="ECO:0000256" key="3">
    <source>
        <dbReference type="ARBA" id="ARBA00023239"/>
    </source>
</evidence>
<organism evidence="8 9">
    <name type="scientific">Streptomyces hiroshimensis</name>
    <dbReference type="NCBI Taxonomy" id="66424"/>
    <lineage>
        <taxon>Bacteria</taxon>
        <taxon>Bacillati</taxon>
        <taxon>Actinomycetota</taxon>
        <taxon>Actinomycetes</taxon>
        <taxon>Kitasatosporales</taxon>
        <taxon>Streptomycetaceae</taxon>
        <taxon>Streptomyces</taxon>
    </lineage>
</organism>
<evidence type="ECO:0000256" key="5">
    <source>
        <dbReference type="SAM" id="MobiDB-lite"/>
    </source>
</evidence>
<dbReference type="PROSITE" id="PS51273">
    <property type="entry name" value="GATASE_TYPE_1"/>
    <property type="match status" value="1"/>
</dbReference>
<dbReference type="EMBL" id="BMUT01000001">
    <property type="protein sequence ID" value="GGX60437.1"/>
    <property type="molecule type" value="Genomic_DNA"/>
</dbReference>
<dbReference type="Gene3D" id="3.60.120.10">
    <property type="entry name" value="Anthranilate synthase"/>
    <property type="match status" value="1"/>
</dbReference>
<dbReference type="PANTHER" id="PTHR11236:SF49">
    <property type="entry name" value="ANTHRANILATE SYNTHASE COMPONENT 1"/>
    <property type="match status" value="1"/>
</dbReference>
<evidence type="ECO:0000256" key="2">
    <source>
        <dbReference type="ARBA" id="ARBA00022962"/>
    </source>
</evidence>
<evidence type="ECO:0000313" key="9">
    <source>
        <dbReference type="Proteomes" id="UP000659223"/>
    </source>
</evidence>
<dbReference type="PRINTS" id="PR00097">
    <property type="entry name" value="ANTSNTHASEII"/>
</dbReference>
<reference evidence="9" key="1">
    <citation type="journal article" date="2019" name="Int. J. Syst. Evol. Microbiol.">
        <title>The Global Catalogue of Microorganisms (GCM) 10K type strain sequencing project: providing services to taxonomists for standard genome sequencing and annotation.</title>
        <authorList>
            <consortium name="The Broad Institute Genomics Platform"/>
            <consortium name="The Broad Institute Genome Sequencing Center for Infectious Disease"/>
            <person name="Wu L."/>
            <person name="Ma J."/>
        </authorList>
    </citation>
    <scope>NUCLEOTIDE SEQUENCE [LARGE SCALE GENOMIC DNA]</scope>
    <source>
        <strain evidence="9">JCM 4586</strain>
    </source>
</reference>
<feature type="domain" description="Chorismate-utilising enzyme C-terminal" evidence="7">
    <location>
        <begin position="149"/>
        <end position="408"/>
    </location>
</feature>
<dbReference type="PRINTS" id="PR00096">
    <property type="entry name" value="GATASE"/>
</dbReference>
<dbReference type="PANTHER" id="PTHR11236">
    <property type="entry name" value="AMINOBENZOATE/ANTHRANILATE SYNTHASE"/>
    <property type="match status" value="1"/>
</dbReference>
<dbReference type="CDD" id="cd01743">
    <property type="entry name" value="GATase1_Anthranilate_Synthase"/>
    <property type="match status" value="1"/>
</dbReference>
<keyword evidence="2" id="KW-0315">Glutamine amidotransferase</keyword>
<dbReference type="InterPro" id="IPR006221">
    <property type="entry name" value="TrpG/PapA_dom"/>
</dbReference>
<dbReference type="Gene3D" id="3.40.50.880">
    <property type="match status" value="1"/>
</dbReference>
<dbReference type="Proteomes" id="UP000659223">
    <property type="component" value="Unassembled WGS sequence"/>
</dbReference>
<keyword evidence="9" id="KW-1185">Reference proteome</keyword>
<evidence type="ECO:0000256" key="4">
    <source>
        <dbReference type="ARBA" id="ARBA00047683"/>
    </source>
</evidence>
<dbReference type="PRINTS" id="PR00099">
    <property type="entry name" value="CPSGATASE"/>
</dbReference>
<dbReference type="Pfam" id="PF00425">
    <property type="entry name" value="Chorismate_bind"/>
    <property type="match status" value="1"/>
</dbReference>
<dbReference type="InterPro" id="IPR015890">
    <property type="entry name" value="Chorismate_C"/>
</dbReference>
<gene>
    <name evidence="8" type="primary">phzE1</name>
    <name evidence="8" type="ORF">GCM10010324_01300</name>
</gene>
<dbReference type="InterPro" id="IPR019999">
    <property type="entry name" value="Anth_synth_I-like"/>
</dbReference>
<comment type="catalytic activity">
    <reaction evidence="4">
        <text>chorismate + L-glutamine = anthranilate + pyruvate + L-glutamate + H(+)</text>
        <dbReference type="Rhea" id="RHEA:21732"/>
        <dbReference type="ChEBI" id="CHEBI:15361"/>
        <dbReference type="ChEBI" id="CHEBI:15378"/>
        <dbReference type="ChEBI" id="CHEBI:16567"/>
        <dbReference type="ChEBI" id="CHEBI:29748"/>
        <dbReference type="ChEBI" id="CHEBI:29985"/>
        <dbReference type="ChEBI" id="CHEBI:58359"/>
        <dbReference type="EC" id="4.1.3.27"/>
    </reaction>
</comment>
<feature type="compositionally biased region" description="Low complexity" evidence="5">
    <location>
        <begin position="9"/>
        <end position="21"/>
    </location>
</feature>
<dbReference type="SUPFAM" id="SSF56322">
    <property type="entry name" value="ADC synthase"/>
    <property type="match status" value="1"/>
</dbReference>
<feature type="domain" description="Glutamine amidotransferase" evidence="6">
    <location>
        <begin position="465"/>
        <end position="641"/>
    </location>
</feature>
<feature type="region of interest" description="Disordered" evidence="5">
    <location>
        <begin position="1"/>
        <end position="21"/>
    </location>
</feature>
<evidence type="ECO:0000313" key="8">
    <source>
        <dbReference type="EMBL" id="GGX60437.1"/>
    </source>
</evidence>
<proteinExistence type="predicted"/>
<evidence type="ECO:0000259" key="6">
    <source>
        <dbReference type="Pfam" id="PF00117"/>
    </source>
</evidence>
<evidence type="ECO:0000256" key="1">
    <source>
        <dbReference type="ARBA" id="ARBA00012266"/>
    </source>
</evidence>
<comment type="caution">
    <text evidence="8">The sequence shown here is derived from an EMBL/GenBank/DDBJ whole genome shotgun (WGS) entry which is preliminary data.</text>
</comment>
<keyword evidence="3" id="KW-0456">Lyase</keyword>
<dbReference type="SUPFAM" id="SSF52317">
    <property type="entry name" value="Class I glutamine amidotransferase-like"/>
    <property type="match status" value="1"/>
</dbReference>
<dbReference type="InterPro" id="IPR029062">
    <property type="entry name" value="Class_I_gatase-like"/>
</dbReference>
<dbReference type="InterPro" id="IPR005801">
    <property type="entry name" value="ADC_synthase"/>
</dbReference>
<protein>
    <recommendedName>
        <fullName evidence="1">anthranilate synthase</fullName>
        <ecNumber evidence="1">4.1.3.27</ecNumber>
    </recommendedName>
</protein>
<name>A0ABQ2Y3N2_9ACTN</name>
<accession>A0ABQ2Y3N2</accession>
<sequence length="655" mass="70608">MNTDRKGPDPTVNATANTTDDMTANAAGDLLARVLGPRPPAFALLHRPESTGPGAVELLLGEISRPESLAAIPLEDAPTGTAPRGASHDVLAIVPYRQIAERGFRGADDGAPLLAMTVTDQAVLPLAELLARIPETPITLSGGHFDMDDEAYADTVRRVVADEIGEGEGANFVIKRFFLAGIDGYTPAHALTFFRRLLERESGAYWTFVVHTGERTFVGATPERHISVHGGTAVMNPISGTYRYPAAGPSLPEVMDFLADRKEADELYMVVDEELKMMARICAGGGRVVGPYLKEMARLAHTEYFIEGTTDRDPREILRETMFAPTVTGSPLESACRVIDRYEPRGRGYYSGILALVGRDARGERTLDSSILIRTADIDRTGGVRIGVGATLVRHSDPASEVAETRAKAAGLISALESGGAARFGGHPSVRAALEQRNDSIAGFWLAQEADRELTAPGLAGRRVLVVDAEDTFTSMIGHQLRAMGLTVTVRRFDEPYVFDGHDLVVMGPGPGDPRDGRHPKIAHLRGAVRALLDERRPFLAVCLSHQVLSLALGFELVRRDVPNQGVQREIDLFGNRERVGFYNTFAARSDRDCVDVEGIGTVGVSRDPHTGEVHALRGPRFASMQFHAESVLTQGGPRIVGSLLAALAPEVPVA</sequence>
<dbReference type="Pfam" id="PF00117">
    <property type="entry name" value="GATase"/>
    <property type="match status" value="1"/>
</dbReference>